<keyword evidence="2" id="KW-1185">Reference proteome</keyword>
<dbReference type="Proteomes" id="UP001301731">
    <property type="component" value="Chromosome"/>
</dbReference>
<reference evidence="1 2" key="1">
    <citation type="submission" date="2023-10" db="EMBL/GenBank/DDBJ databases">
        <title>The genome sequence of Streptomyces sp. HUAS YS2.</title>
        <authorList>
            <person name="Mo P."/>
        </authorList>
    </citation>
    <scope>NUCLEOTIDE SEQUENCE [LARGE SCALE GENOMIC DNA]</scope>
    <source>
        <strain evidence="1 2">HUAS YS2</strain>
    </source>
</reference>
<dbReference type="InterPro" id="IPR008928">
    <property type="entry name" value="6-hairpin_glycosidase_sf"/>
</dbReference>
<sequence length="486" mass="52839">MARWGIESLHRAGTRYFHEIESRLTGVSGPGVPADNEAGVIGWGTSWRMQGYLMMAERTGRPTYTERLAELIDQVLDARDDVRGVRDHRGRSRGVWSTAGKFTAATAVIPDTEGRPALEVTVCPPSAHLARLTVAAYGDDCFGFTMPGAPRRKPYASGPLSLDPAHELRADRALYTAYTQRDGVTARLLTGDGARRVRPGVYAARPALVPLAAQTGMIVYPMAGLARLAAERPEAVPRSVRDRIDGYLDAAVRAVAAHDEQWGTTADGRGFYRWLPDEPVSFAGAELPTNEFLAMGRALVQLAVVTGEEAYAERAAAMARALRDDLTITDGVASWPYWPGFGHVHRGWAATGSPETDVSLFRPSYAAVTVPEDVTHALIDLDFLCLYQAAPGLPPVFTTAEMRAVAATFTRNALHRRGLRPRLRHDVGGAGRPGTDREQAHVAAWLPLRQWSPAIARRVRVVQPTLPPPPLMGVDTYCGALLARWG</sequence>
<dbReference type="RefSeq" id="WP_318106250.1">
    <property type="nucleotide sequence ID" value="NZ_CP137573.1"/>
</dbReference>
<dbReference type="EMBL" id="CP137573">
    <property type="protein sequence ID" value="WOX23884.1"/>
    <property type="molecule type" value="Genomic_DNA"/>
</dbReference>
<proteinExistence type="predicted"/>
<gene>
    <name evidence="1" type="ORF">R2D22_21845</name>
</gene>
<evidence type="ECO:0000313" key="2">
    <source>
        <dbReference type="Proteomes" id="UP001301731"/>
    </source>
</evidence>
<protein>
    <recommendedName>
        <fullName evidence="3">D-glucuronyl C5-epimerase C-terminal domain-containing protein</fullName>
    </recommendedName>
</protein>
<evidence type="ECO:0000313" key="1">
    <source>
        <dbReference type="EMBL" id="WOX23884.1"/>
    </source>
</evidence>
<accession>A0ABZ0LWT1</accession>
<evidence type="ECO:0008006" key="3">
    <source>
        <dbReference type="Google" id="ProtNLM"/>
    </source>
</evidence>
<dbReference type="SUPFAM" id="SSF48208">
    <property type="entry name" value="Six-hairpin glycosidases"/>
    <property type="match status" value="1"/>
</dbReference>
<organism evidence="1 2">
    <name type="scientific">Streptomyces solicathayae</name>
    <dbReference type="NCBI Taxonomy" id="3081768"/>
    <lineage>
        <taxon>Bacteria</taxon>
        <taxon>Bacillati</taxon>
        <taxon>Actinomycetota</taxon>
        <taxon>Actinomycetes</taxon>
        <taxon>Kitasatosporales</taxon>
        <taxon>Streptomycetaceae</taxon>
        <taxon>Streptomyces</taxon>
    </lineage>
</organism>
<name>A0ABZ0LWT1_9ACTN</name>